<dbReference type="InterPro" id="IPR037294">
    <property type="entry name" value="ABC_BtuC-like"/>
</dbReference>
<evidence type="ECO:0000256" key="8">
    <source>
        <dbReference type="SAM" id="Phobius"/>
    </source>
</evidence>
<dbReference type="GO" id="GO:0005886">
    <property type="term" value="C:plasma membrane"/>
    <property type="evidence" value="ECO:0007669"/>
    <property type="project" value="UniProtKB-SubCell"/>
</dbReference>
<evidence type="ECO:0000256" key="4">
    <source>
        <dbReference type="ARBA" id="ARBA00022475"/>
    </source>
</evidence>
<evidence type="ECO:0000256" key="5">
    <source>
        <dbReference type="ARBA" id="ARBA00022692"/>
    </source>
</evidence>
<feature type="transmembrane region" description="Helical" evidence="8">
    <location>
        <begin position="120"/>
        <end position="140"/>
    </location>
</feature>
<proteinExistence type="inferred from homology"/>
<dbReference type="GO" id="GO:0033214">
    <property type="term" value="P:siderophore-iron import into cell"/>
    <property type="evidence" value="ECO:0007669"/>
    <property type="project" value="TreeGrafter"/>
</dbReference>
<keyword evidence="5 8" id="KW-0812">Transmembrane</keyword>
<comment type="subcellular location">
    <subcellularLocation>
        <location evidence="1">Cell membrane</location>
        <topology evidence="1">Multi-pass membrane protein</topology>
    </subcellularLocation>
</comment>
<feature type="transmembrane region" description="Helical" evidence="8">
    <location>
        <begin position="93"/>
        <end position="113"/>
    </location>
</feature>
<evidence type="ECO:0000256" key="3">
    <source>
        <dbReference type="ARBA" id="ARBA00022448"/>
    </source>
</evidence>
<evidence type="ECO:0000256" key="2">
    <source>
        <dbReference type="ARBA" id="ARBA00007935"/>
    </source>
</evidence>
<feature type="transmembrane region" description="Helical" evidence="8">
    <location>
        <begin position="7"/>
        <end position="26"/>
    </location>
</feature>
<dbReference type="SUPFAM" id="SSF81345">
    <property type="entry name" value="ABC transporter involved in vitamin B12 uptake, BtuC"/>
    <property type="match status" value="1"/>
</dbReference>
<organism evidence="9 10">
    <name type="scientific">Desulfosarcina ovata subsp. ovata</name>
    <dbReference type="NCBI Taxonomy" id="2752305"/>
    <lineage>
        <taxon>Bacteria</taxon>
        <taxon>Pseudomonadati</taxon>
        <taxon>Thermodesulfobacteriota</taxon>
        <taxon>Desulfobacteria</taxon>
        <taxon>Desulfobacterales</taxon>
        <taxon>Desulfosarcinaceae</taxon>
        <taxon>Desulfosarcina</taxon>
    </lineage>
</organism>
<evidence type="ECO:0000313" key="9">
    <source>
        <dbReference type="EMBL" id="BBO90340.1"/>
    </source>
</evidence>
<evidence type="ECO:0000256" key="6">
    <source>
        <dbReference type="ARBA" id="ARBA00022989"/>
    </source>
</evidence>
<dbReference type="Gene3D" id="1.10.3470.10">
    <property type="entry name" value="ABC transporter involved in vitamin B12 uptake, BtuC"/>
    <property type="match status" value="1"/>
</dbReference>
<dbReference type="RefSeq" id="WP_197743342.1">
    <property type="nucleotide sequence ID" value="NZ_AP021879.1"/>
</dbReference>
<keyword evidence="4" id="KW-1003">Cell membrane</keyword>
<reference evidence="9 10" key="1">
    <citation type="submission" date="2019-11" db="EMBL/GenBank/DDBJ databases">
        <title>Comparative genomics of hydrocarbon-degrading Desulfosarcina strains.</title>
        <authorList>
            <person name="Watanabe M."/>
            <person name="Kojima H."/>
            <person name="Fukui M."/>
        </authorList>
    </citation>
    <scope>NUCLEOTIDE SEQUENCE [LARGE SCALE GENOMIC DNA]</scope>
    <source>
        <strain evidence="10">oXyS1</strain>
    </source>
</reference>
<comment type="similarity">
    <text evidence="2">Belongs to the binding-protein-dependent transport system permease family. FecCD subfamily.</text>
</comment>
<gene>
    <name evidence="9" type="ORF">DSCOOX_35200</name>
</gene>
<sequence length="201" mass="21127">MKNIQLIFSMTVIALEIALIAAMSMGRYPIHLSTIAKLPFSIFGGAESNALTGQTILVLWSVRLPRMLMAVMTGAALAVAGVVFQGLFKNPLVSPAILGVTAGANFGAALAMLMGGSAMMLQTSAFIWGLVAVGTAYLIGRQGDHSVTTLVLAGVIVSALFMAGLSYIKCNDPAMIRMFVNAAKQQPETGGRERCSGTRRM</sequence>
<dbReference type="GO" id="GO:0022857">
    <property type="term" value="F:transmembrane transporter activity"/>
    <property type="evidence" value="ECO:0007669"/>
    <property type="project" value="InterPro"/>
</dbReference>
<dbReference type="Pfam" id="PF01032">
    <property type="entry name" value="FecCD"/>
    <property type="match status" value="1"/>
</dbReference>
<name>A0A5K8AEF6_9BACT</name>
<evidence type="ECO:0008006" key="11">
    <source>
        <dbReference type="Google" id="ProtNLM"/>
    </source>
</evidence>
<feature type="transmembrane region" description="Helical" evidence="8">
    <location>
        <begin position="38"/>
        <end position="60"/>
    </location>
</feature>
<keyword evidence="6 8" id="KW-1133">Transmembrane helix</keyword>
<evidence type="ECO:0000256" key="7">
    <source>
        <dbReference type="ARBA" id="ARBA00023136"/>
    </source>
</evidence>
<dbReference type="EMBL" id="AP021879">
    <property type="protein sequence ID" value="BBO90340.1"/>
    <property type="molecule type" value="Genomic_DNA"/>
</dbReference>
<dbReference type="PANTHER" id="PTHR30472:SF70">
    <property type="entry name" value="MOLYBDATE IMPORT SYSTEM PERMEASE PROTEIN MOLB"/>
    <property type="match status" value="1"/>
</dbReference>
<dbReference type="Proteomes" id="UP000422108">
    <property type="component" value="Chromosome"/>
</dbReference>
<keyword evidence="3" id="KW-0813">Transport</keyword>
<feature type="transmembrane region" description="Helical" evidence="8">
    <location>
        <begin position="146"/>
        <end position="168"/>
    </location>
</feature>
<accession>A0A5K8AEF6</accession>
<keyword evidence="7 8" id="KW-0472">Membrane</keyword>
<evidence type="ECO:0000256" key="1">
    <source>
        <dbReference type="ARBA" id="ARBA00004651"/>
    </source>
</evidence>
<keyword evidence="10" id="KW-1185">Reference proteome</keyword>
<dbReference type="PANTHER" id="PTHR30472">
    <property type="entry name" value="FERRIC ENTEROBACTIN TRANSPORT SYSTEM PERMEASE PROTEIN"/>
    <property type="match status" value="1"/>
</dbReference>
<evidence type="ECO:0000313" key="10">
    <source>
        <dbReference type="Proteomes" id="UP000422108"/>
    </source>
</evidence>
<dbReference type="InterPro" id="IPR000522">
    <property type="entry name" value="ABC_transptr_permease_BtuC"/>
</dbReference>
<feature type="transmembrane region" description="Helical" evidence="8">
    <location>
        <begin position="67"/>
        <end position="87"/>
    </location>
</feature>
<protein>
    <recommendedName>
        <fullName evidence="11">Iron ABC transporter permease</fullName>
    </recommendedName>
</protein>
<dbReference type="AlphaFoldDB" id="A0A5K8AEF6"/>